<evidence type="ECO:0000313" key="7">
    <source>
        <dbReference type="Proteomes" id="UP000612361"/>
    </source>
</evidence>
<organism evidence="6 7">
    <name type="scientific">Undibacterium rugosum</name>
    <dbReference type="NCBI Taxonomy" id="2762291"/>
    <lineage>
        <taxon>Bacteria</taxon>
        <taxon>Pseudomonadati</taxon>
        <taxon>Pseudomonadota</taxon>
        <taxon>Betaproteobacteria</taxon>
        <taxon>Burkholderiales</taxon>
        <taxon>Oxalobacteraceae</taxon>
        <taxon>Undibacterium</taxon>
    </lineage>
</organism>
<keyword evidence="2" id="KW-0479">Metal-binding</keyword>
<evidence type="ECO:0000256" key="2">
    <source>
        <dbReference type="PIRSR" id="PIRSR006232-1"/>
    </source>
</evidence>
<dbReference type="InterPro" id="IPR041602">
    <property type="entry name" value="Quercetinase_C"/>
</dbReference>
<gene>
    <name evidence="6" type="ORF">H8K47_10430</name>
</gene>
<dbReference type="Pfam" id="PF17954">
    <property type="entry name" value="Pirin_C_2"/>
    <property type="match status" value="1"/>
</dbReference>
<dbReference type="Gene3D" id="2.60.120.10">
    <property type="entry name" value="Jelly Rolls"/>
    <property type="match status" value="2"/>
</dbReference>
<comment type="similarity">
    <text evidence="1 3">Belongs to the pirin family.</text>
</comment>
<dbReference type="InterPro" id="IPR014710">
    <property type="entry name" value="RmlC-like_jellyroll"/>
</dbReference>
<accession>A0A923I177</accession>
<evidence type="ECO:0000313" key="6">
    <source>
        <dbReference type="EMBL" id="MBC3935776.1"/>
    </source>
</evidence>
<sequence length="233" mass="25909">MLIRRTSKERGYAEHGWLKSYHSFSFAEYYDPQHMGFGPLRVINDDWIAPGMGFGTHPHQDMEIITYVLEGAIAHKDSMGNGSTIRPGNVQYMSAGTGVRHSEFNPDTAHHTRLLQIWIQPDVLRQPPRYQEQQFSREEKLGRLRVVASPDGAEGSIAIRQNATLAIGVFEAGHSLEQAIAAGRLVYVHLARGSLTVNGISMQEGDALMLQDEAILSLSEGQDAEVLVFDLPR</sequence>
<comment type="cofactor">
    <cofactor evidence="2">
        <name>Fe cation</name>
        <dbReference type="ChEBI" id="CHEBI:24875"/>
    </cofactor>
    <text evidence="2">Binds 1 Fe cation per subunit.</text>
</comment>
<keyword evidence="7" id="KW-1185">Reference proteome</keyword>
<feature type="domain" description="Quercetin 2,3-dioxygenase C-terminal cupin" evidence="5">
    <location>
        <begin position="146"/>
        <end position="231"/>
    </location>
</feature>
<dbReference type="SUPFAM" id="SSF51182">
    <property type="entry name" value="RmlC-like cupins"/>
    <property type="match status" value="1"/>
</dbReference>
<dbReference type="EMBL" id="JACOGG010000009">
    <property type="protein sequence ID" value="MBC3935776.1"/>
    <property type="molecule type" value="Genomic_DNA"/>
</dbReference>
<keyword evidence="2" id="KW-0408">Iron</keyword>
<dbReference type="InterPro" id="IPR012093">
    <property type="entry name" value="Pirin"/>
</dbReference>
<feature type="binding site" evidence="2">
    <location>
        <position position="101"/>
    </location>
    <ligand>
        <name>Fe cation</name>
        <dbReference type="ChEBI" id="CHEBI:24875"/>
    </ligand>
</feature>
<evidence type="ECO:0000256" key="3">
    <source>
        <dbReference type="RuleBase" id="RU003457"/>
    </source>
</evidence>
<evidence type="ECO:0000259" key="4">
    <source>
        <dbReference type="Pfam" id="PF02678"/>
    </source>
</evidence>
<feature type="binding site" evidence="2">
    <location>
        <position position="57"/>
    </location>
    <ligand>
        <name>Fe cation</name>
        <dbReference type="ChEBI" id="CHEBI:24875"/>
    </ligand>
</feature>
<reference evidence="6" key="1">
    <citation type="submission" date="2020-08" db="EMBL/GenBank/DDBJ databases">
        <title>Novel species isolated from subtropical streams in China.</title>
        <authorList>
            <person name="Lu H."/>
        </authorList>
    </citation>
    <scope>NUCLEOTIDE SEQUENCE</scope>
    <source>
        <strain evidence="6">CY7W</strain>
    </source>
</reference>
<dbReference type="AlphaFoldDB" id="A0A923I177"/>
<dbReference type="PANTHER" id="PTHR43212">
    <property type="entry name" value="QUERCETIN 2,3-DIOXYGENASE"/>
    <property type="match status" value="1"/>
</dbReference>
<dbReference type="Pfam" id="PF02678">
    <property type="entry name" value="Pirin"/>
    <property type="match status" value="1"/>
</dbReference>
<dbReference type="InterPro" id="IPR011051">
    <property type="entry name" value="RmlC_Cupin_sf"/>
</dbReference>
<dbReference type="PANTHER" id="PTHR43212:SF3">
    <property type="entry name" value="QUERCETIN 2,3-DIOXYGENASE"/>
    <property type="match status" value="1"/>
</dbReference>
<feature type="binding site" evidence="2">
    <location>
        <position position="59"/>
    </location>
    <ligand>
        <name>Fe cation</name>
        <dbReference type="ChEBI" id="CHEBI:24875"/>
    </ligand>
</feature>
<feature type="domain" description="Pirin N-terminal" evidence="4">
    <location>
        <begin position="7"/>
        <end position="119"/>
    </location>
</feature>
<dbReference type="PIRSF" id="PIRSF006232">
    <property type="entry name" value="Pirin"/>
    <property type="match status" value="1"/>
</dbReference>
<evidence type="ECO:0000256" key="1">
    <source>
        <dbReference type="ARBA" id="ARBA00008416"/>
    </source>
</evidence>
<dbReference type="InterPro" id="IPR003829">
    <property type="entry name" value="Pirin_N_dom"/>
</dbReference>
<feature type="binding site" evidence="2">
    <location>
        <position position="103"/>
    </location>
    <ligand>
        <name>Fe cation</name>
        <dbReference type="ChEBI" id="CHEBI:24875"/>
    </ligand>
</feature>
<name>A0A923I177_9BURK</name>
<dbReference type="GO" id="GO:0046872">
    <property type="term" value="F:metal ion binding"/>
    <property type="evidence" value="ECO:0007669"/>
    <property type="project" value="UniProtKB-KW"/>
</dbReference>
<dbReference type="Proteomes" id="UP000612361">
    <property type="component" value="Unassembled WGS sequence"/>
</dbReference>
<protein>
    <submittedName>
        <fullName evidence="6">Pirin family protein</fullName>
    </submittedName>
</protein>
<proteinExistence type="inferred from homology"/>
<dbReference type="CDD" id="cd02910">
    <property type="entry name" value="cupin_Yhhw_N"/>
    <property type="match status" value="1"/>
</dbReference>
<comment type="caution">
    <text evidence="6">The sequence shown here is derived from an EMBL/GenBank/DDBJ whole genome shotgun (WGS) entry which is preliminary data.</text>
</comment>
<dbReference type="RefSeq" id="WP_186881335.1">
    <property type="nucleotide sequence ID" value="NZ_JACOGG010000009.1"/>
</dbReference>
<evidence type="ECO:0000259" key="5">
    <source>
        <dbReference type="Pfam" id="PF17954"/>
    </source>
</evidence>